<organism evidence="1 2">
    <name type="scientific">Protopolystoma xenopodis</name>
    <dbReference type="NCBI Taxonomy" id="117903"/>
    <lineage>
        <taxon>Eukaryota</taxon>
        <taxon>Metazoa</taxon>
        <taxon>Spiralia</taxon>
        <taxon>Lophotrochozoa</taxon>
        <taxon>Platyhelminthes</taxon>
        <taxon>Monogenea</taxon>
        <taxon>Polyopisthocotylea</taxon>
        <taxon>Polystomatidea</taxon>
        <taxon>Polystomatidae</taxon>
        <taxon>Protopolystoma</taxon>
    </lineage>
</organism>
<protein>
    <submittedName>
        <fullName evidence="1">Uncharacterized protein</fullName>
    </submittedName>
</protein>
<accession>A0A448XSH5</accession>
<name>A0A448XSH5_9PLAT</name>
<sequence length="69" mass="8227">MTDDRSPYLDREFPDTSQLFEPFRYLIRPIYRFRLTGIFLVDSTEESRERIKKLFEAHLSSLRGGSGRI</sequence>
<reference evidence="1" key="1">
    <citation type="submission" date="2018-11" db="EMBL/GenBank/DDBJ databases">
        <authorList>
            <consortium name="Pathogen Informatics"/>
        </authorList>
    </citation>
    <scope>NUCLEOTIDE SEQUENCE</scope>
</reference>
<gene>
    <name evidence="1" type="ORF">PXEA_LOCUS37345</name>
</gene>
<dbReference type="EMBL" id="CAAALY010286647">
    <property type="protein sequence ID" value="VEL43905.1"/>
    <property type="molecule type" value="Genomic_DNA"/>
</dbReference>
<evidence type="ECO:0000313" key="2">
    <source>
        <dbReference type="Proteomes" id="UP000784294"/>
    </source>
</evidence>
<comment type="caution">
    <text evidence="1">The sequence shown here is derived from an EMBL/GenBank/DDBJ whole genome shotgun (WGS) entry which is preliminary data.</text>
</comment>
<proteinExistence type="predicted"/>
<dbReference type="Proteomes" id="UP000784294">
    <property type="component" value="Unassembled WGS sequence"/>
</dbReference>
<evidence type="ECO:0000313" key="1">
    <source>
        <dbReference type="EMBL" id="VEL43905.1"/>
    </source>
</evidence>
<dbReference type="AlphaFoldDB" id="A0A448XSH5"/>
<keyword evidence="2" id="KW-1185">Reference proteome</keyword>